<accession>A0A7W3R9W4</accession>
<keyword evidence="3" id="KW-1185">Reference proteome</keyword>
<name>A0A7W3R9W4_9ACTN</name>
<dbReference type="GO" id="GO:0005886">
    <property type="term" value="C:plasma membrane"/>
    <property type="evidence" value="ECO:0007669"/>
    <property type="project" value="InterPro"/>
</dbReference>
<dbReference type="PANTHER" id="PTHR10264">
    <property type="entry name" value="BAND 7 PROTEIN-RELATED"/>
    <property type="match status" value="1"/>
</dbReference>
<dbReference type="Proteomes" id="UP000539313">
    <property type="component" value="Unassembled WGS sequence"/>
</dbReference>
<dbReference type="InterPro" id="IPR043202">
    <property type="entry name" value="Band-7_stomatin-like"/>
</dbReference>
<gene>
    <name evidence="2" type="ORF">HNR21_004088</name>
</gene>
<keyword evidence="2" id="KW-0645">Protease</keyword>
<protein>
    <submittedName>
        <fullName evidence="2">Regulator of protease activity HflC (Stomatin/prohibitin superfamily)</fullName>
    </submittedName>
</protein>
<dbReference type="SUPFAM" id="SSF117892">
    <property type="entry name" value="Band 7/SPFH domain"/>
    <property type="match status" value="1"/>
</dbReference>
<dbReference type="PANTHER" id="PTHR10264:SF19">
    <property type="entry name" value="AT06885P-RELATED"/>
    <property type="match status" value="1"/>
</dbReference>
<dbReference type="EMBL" id="JACJII010000001">
    <property type="protein sequence ID" value="MBA9005206.1"/>
    <property type="molecule type" value="Genomic_DNA"/>
</dbReference>
<dbReference type="PRINTS" id="PR00721">
    <property type="entry name" value="STOMATIN"/>
</dbReference>
<proteinExistence type="inferred from homology"/>
<evidence type="ECO:0000313" key="2">
    <source>
        <dbReference type="EMBL" id="MBA9005206.1"/>
    </source>
</evidence>
<dbReference type="Gene3D" id="6.10.250.2090">
    <property type="match status" value="1"/>
</dbReference>
<dbReference type="GO" id="GO:0008233">
    <property type="term" value="F:peptidase activity"/>
    <property type="evidence" value="ECO:0007669"/>
    <property type="project" value="UniProtKB-KW"/>
</dbReference>
<keyword evidence="2" id="KW-0378">Hydrolase</keyword>
<evidence type="ECO:0000313" key="3">
    <source>
        <dbReference type="Proteomes" id="UP000539313"/>
    </source>
</evidence>
<dbReference type="InterPro" id="IPR036013">
    <property type="entry name" value="Band_7/SPFH_dom_sf"/>
</dbReference>
<dbReference type="InterPro" id="IPR001972">
    <property type="entry name" value="Stomatin_HflK_fam"/>
</dbReference>
<evidence type="ECO:0000256" key="1">
    <source>
        <dbReference type="ARBA" id="ARBA00008164"/>
    </source>
</evidence>
<comment type="similarity">
    <text evidence="1">Belongs to the band 7/mec-2 family.</text>
</comment>
<dbReference type="GO" id="GO:0006508">
    <property type="term" value="P:proteolysis"/>
    <property type="evidence" value="ECO:0007669"/>
    <property type="project" value="UniProtKB-KW"/>
</dbReference>
<sequence length="106" mass="11755">MKVSLVEVKHVELPESMRRAMARQAEAERDRRAKVIHAKGEFEAAATLGEAAEILEAHPAAMHLRVLSTMTEISTERNSTLIFPLPMELLRVLDSLRPDGGRVTPA</sequence>
<comment type="caution">
    <text evidence="2">The sequence shown here is derived from an EMBL/GenBank/DDBJ whole genome shotgun (WGS) entry which is preliminary data.</text>
</comment>
<organism evidence="2 3">
    <name type="scientific">Thermomonospora cellulosilytica</name>
    <dbReference type="NCBI Taxonomy" id="1411118"/>
    <lineage>
        <taxon>Bacteria</taxon>
        <taxon>Bacillati</taxon>
        <taxon>Actinomycetota</taxon>
        <taxon>Actinomycetes</taxon>
        <taxon>Streptosporangiales</taxon>
        <taxon>Thermomonosporaceae</taxon>
        <taxon>Thermomonospora</taxon>
    </lineage>
</organism>
<reference evidence="2 3" key="1">
    <citation type="submission" date="2020-08" db="EMBL/GenBank/DDBJ databases">
        <title>Sequencing the genomes of 1000 actinobacteria strains.</title>
        <authorList>
            <person name="Klenk H.-P."/>
        </authorList>
    </citation>
    <scope>NUCLEOTIDE SEQUENCE [LARGE SCALE GENOMIC DNA]</scope>
    <source>
        <strain evidence="2 3">DSM 45823</strain>
    </source>
</reference>
<dbReference type="AlphaFoldDB" id="A0A7W3R9W4"/>
<dbReference type="RefSeq" id="WP_220500228.1">
    <property type="nucleotide sequence ID" value="NZ_JACJII010000001.1"/>
</dbReference>